<organism evidence="5 6">
    <name type="scientific">Diploptera punctata</name>
    <name type="common">Pacific beetle cockroach</name>
    <dbReference type="NCBI Taxonomy" id="6984"/>
    <lineage>
        <taxon>Eukaryota</taxon>
        <taxon>Metazoa</taxon>
        <taxon>Ecdysozoa</taxon>
        <taxon>Arthropoda</taxon>
        <taxon>Hexapoda</taxon>
        <taxon>Insecta</taxon>
        <taxon>Pterygota</taxon>
        <taxon>Neoptera</taxon>
        <taxon>Polyneoptera</taxon>
        <taxon>Dictyoptera</taxon>
        <taxon>Blattodea</taxon>
        <taxon>Blaberoidea</taxon>
        <taxon>Blaberidae</taxon>
        <taxon>Diplopterinae</taxon>
        <taxon>Diploptera</taxon>
    </lineage>
</organism>
<feature type="domain" description="LRRCT" evidence="4">
    <location>
        <begin position="40"/>
        <end position="87"/>
    </location>
</feature>
<keyword evidence="1" id="KW-0433">Leucine-rich repeat</keyword>
<dbReference type="Proteomes" id="UP001233999">
    <property type="component" value="Unassembled WGS sequence"/>
</dbReference>
<accession>A0AAD7ZVN6</accession>
<dbReference type="SUPFAM" id="SSF52058">
    <property type="entry name" value="L domain-like"/>
    <property type="match status" value="1"/>
</dbReference>
<gene>
    <name evidence="5" type="ORF">L9F63_028243</name>
</gene>
<evidence type="ECO:0000256" key="3">
    <source>
        <dbReference type="SAM" id="Phobius"/>
    </source>
</evidence>
<dbReference type="InterPro" id="IPR000483">
    <property type="entry name" value="Cys-rich_flank_reg_C"/>
</dbReference>
<keyword evidence="3" id="KW-1133">Transmembrane helix</keyword>
<comment type="caution">
    <text evidence="5">The sequence shown here is derived from an EMBL/GenBank/DDBJ whole genome shotgun (WGS) entry which is preliminary data.</text>
</comment>
<evidence type="ECO:0000313" key="5">
    <source>
        <dbReference type="EMBL" id="KAJ9587505.1"/>
    </source>
</evidence>
<dbReference type="InterPro" id="IPR032675">
    <property type="entry name" value="LRR_dom_sf"/>
</dbReference>
<protein>
    <recommendedName>
        <fullName evidence="4">LRRCT domain-containing protein</fullName>
    </recommendedName>
</protein>
<dbReference type="EMBL" id="JASPKZ010006239">
    <property type="protein sequence ID" value="KAJ9587505.1"/>
    <property type="molecule type" value="Genomic_DNA"/>
</dbReference>
<keyword evidence="2" id="KW-0732">Signal</keyword>
<reference evidence="5" key="2">
    <citation type="submission" date="2023-05" db="EMBL/GenBank/DDBJ databases">
        <authorList>
            <person name="Fouks B."/>
        </authorList>
    </citation>
    <scope>NUCLEOTIDE SEQUENCE</scope>
    <source>
        <strain evidence="5">Stay&amp;Tobe</strain>
        <tissue evidence="5">Testes</tissue>
    </source>
</reference>
<keyword evidence="3" id="KW-0472">Membrane</keyword>
<keyword evidence="6" id="KW-1185">Reference proteome</keyword>
<feature type="transmembrane region" description="Helical" evidence="3">
    <location>
        <begin position="102"/>
        <end position="123"/>
    </location>
</feature>
<reference evidence="5" key="1">
    <citation type="journal article" date="2023" name="IScience">
        <title>Live-bearing cockroach genome reveals convergent evolutionary mechanisms linked to viviparity in insects and beyond.</title>
        <authorList>
            <person name="Fouks B."/>
            <person name="Harrison M.C."/>
            <person name="Mikhailova A.A."/>
            <person name="Marchal E."/>
            <person name="English S."/>
            <person name="Carruthers M."/>
            <person name="Jennings E.C."/>
            <person name="Chiamaka E.L."/>
            <person name="Frigard R.A."/>
            <person name="Pippel M."/>
            <person name="Attardo G.M."/>
            <person name="Benoit J.B."/>
            <person name="Bornberg-Bauer E."/>
            <person name="Tobe S.S."/>
        </authorList>
    </citation>
    <scope>NUCLEOTIDE SEQUENCE</scope>
    <source>
        <strain evidence="5">Stay&amp;Tobe</strain>
    </source>
</reference>
<evidence type="ECO:0000256" key="2">
    <source>
        <dbReference type="ARBA" id="ARBA00022729"/>
    </source>
</evidence>
<proteinExistence type="predicted"/>
<evidence type="ECO:0000256" key="1">
    <source>
        <dbReference type="ARBA" id="ARBA00022614"/>
    </source>
</evidence>
<dbReference type="SMART" id="SM00082">
    <property type="entry name" value="LRRCT"/>
    <property type="match status" value="1"/>
</dbReference>
<evidence type="ECO:0000259" key="4">
    <source>
        <dbReference type="SMART" id="SM00082"/>
    </source>
</evidence>
<sequence>MFSNQNNLQVVYINNNNVQSIDVELFRRVTSLKRLFLWENPLNCNCELRPIVKMVLKRKVLNQGRCRYPPLYDGELWDILKGASYCRLPLVYTQYKPAKADATTVVIIIVGVMVLIGCINANYTLSREKNMQLLNQENLTFHRTLNYFSDVINKDGIIQK</sequence>
<name>A0AAD7ZVN6_DIPPU</name>
<evidence type="ECO:0000313" key="6">
    <source>
        <dbReference type="Proteomes" id="UP001233999"/>
    </source>
</evidence>
<dbReference type="AlphaFoldDB" id="A0AAD7ZVN6"/>
<keyword evidence="3" id="KW-0812">Transmembrane</keyword>
<dbReference type="Gene3D" id="3.80.10.10">
    <property type="entry name" value="Ribonuclease Inhibitor"/>
    <property type="match status" value="1"/>
</dbReference>